<comment type="caution">
    <text evidence="2">The sequence shown here is derived from an EMBL/GenBank/DDBJ whole genome shotgun (WGS) entry which is preliminary data.</text>
</comment>
<keyword evidence="3" id="KW-1185">Reference proteome</keyword>
<dbReference type="OrthoDB" id="10616363at2759"/>
<dbReference type="EMBL" id="JXTB01000535">
    <property type="protein sequence ID" value="PON37316.1"/>
    <property type="molecule type" value="Genomic_DNA"/>
</dbReference>
<organism evidence="2 3">
    <name type="scientific">Parasponia andersonii</name>
    <name type="common">Sponia andersonii</name>
    <dbReference type="NCBI Taxonomy" id="3476"/>
    <lineage>
        <taxon>Eukaryota</taxon>
        <taxon>Viridiplantae</taxon>
        <taxon>Streptophyta</taxon>
        <taxon>Embryophyta</taxon>
        <taxon>Tracheophyta</taxon>
        <taxon>Spermatophyta</taxon>
        <taxon>Magnoliopsida</taxon>
        <taxon>eudicotyledons</taxon>
        <taxon>Gunneridae</taxon>
        <taxon>Pentapetalae</taxon>
        <taxon>rosids</taxon>
        <taxon>fabids</taxon>
        <taxon>Rosales</taxon>
        <taxon>Cannabaceae</taxon>
        <taxon>Parasponia</taxon>
    </lineage>
</organism>
<sequence>MADYNETPDLSAQMIENCENIDMLEAENVAIRIENAKLLIRVDYWQQLDKHRRMRSDNSRQMDKPSRVHSDDS</sequence>
<feature type="compositionally biased region" description="Basic and acidic residues" evidence="1">
    <location>
        <begin position="55"/>
        <end position="73"/>
    </location>
</feature>
<feature type="region of interest" description="Disordered" evidence="1">
    <location>
        <begin position="51"/>
        <end position="73"/>
    </location>
</feature>
<protein>
    <submittedName>
        <fullName evidence="2">Uncharacterized protein</fullName>
    </submittedName>
</protein>
<reference evidence="3" key="1">
    <citation type="submission" date="2016-06" db="EMBL/GenBank/DDBJ databases">
        <title>Parallel loss of symbiosis genes in relatives of nitrogen-fixing non-legume Parasponia.</title>
        <authorList>
            <person name="Van Velzen R."/>
            <person name="Holmer R."/>
            <person name="Bu F."/>
            <person name="Rutten L."/>
            <person name="Van Zeijl A."/>
            <person name="Liu W."/>
            <person name="Santuari L."/>
            <person name="Cao Q."/>
            <person name="Sharma T."/>
            <person name="Shen D."/>
            <person name="Roswanjaya Y."/>
            <person name="Wardhani T."/>
            <person name="Kalhor M.S."/>
            <person name="Jansen J."/>
            <person name="Van den Hoogen J."/>
            <person name="Gungor B."/>
            <person name="Hartog M."/>
            <person name="Hontelez J."/>
            <person name="Verver J."/>
            <person name="Yang W.-C."/>
            <person name="Schijlen E."/>
            <person name="Repin R."/>
            <person name="Schilthuizen M."/>
            <person name="Schranz E."/>
            <person name="Heidstra R."/>
            <person name="Miyata K."/>
            <person name="Fedorova E."/>
            <person name="Kohlen W."/>
            <person name="Bisseling T."/>
            <person name="Smit S."/>
            <person name="Geurts R."/>
        </authorList>
    </citation>
    <scope>NUCLEOTIDE SEQUENCE [LARGE SCALE GENOMIC DNA]</scope>
    <source>
        <strain evidence="3">cv. WU1-14</strain>
    </source>
</reference>
<dbReference type="Proteomes" id="UP000237105">
    <property type="component" value="Unassembled WGS sequence"/>
</dbReference>
<evidence type="ECO:0000256" key="1">
    <source>
        <dbReference type="SAM" id="MobiDB-lite"/>
    </source>
</evidence>
<accession>A0A2P5AL68</accession>
<evidence type="ECO:0000313" key="2">
    <source>
        <dbReference type="EMBL" id="PON37316.1"/>
    </source>
</evidence>
<name>A0A2P5AL68_PARAD</name>
<proteinExistence type="predicted"/>
<evidence type="ECO:0000313" key="3">
    <source>
        <dbReference type="Proteomes" id="UP000237105"/>
    </source>
</evidence>
<gene>
    <name evidence="2" type="ORF">PanWU01x14_321150</name>
</gene>
<dbReference type="AlphaFoldDB" id="A0A2P5AL68"/>